<keyword evidence="2" id="KW-1133">Transmembrane helix</keyword>
<dbReference type="Proteomes" id="UP000572268">
    <property type="component" value="Unassembled WGS sequence"/>
</dbReference>
<dbReference type="EMBL" id="JABANN010000011">
    <property type="protein sequence ID" value="KAF4675688.1"/>
    <property type="molecule type" value="Genomic_DNA"/>
</dbReference>
<keyword evidence="2" id="KW-0812">Transmembrane</keyword>
<reference evidence="5 6" key="1">
    <citation type="submission" date="2020-04" db="EMBL/GenBank/DDBJ databases">
        <title>Perkinsus olseni comparative genomics.</title>
        <authorList>
            <person name="Bogema D.R."/>
        </authorList>
    </citation>
    <scope>NUCLEOTIDE SEQUENCE [LARGE SCALE GENOMIC DNA]</scope>
    <source>
        <strain evidence="3">ATCC PRA-179</strain>
        <strain evidence="4">ATCC PRA-31</strain>
    </source>
</reference>
<evidence type="ECO:0000313" key="4">
    <source>
        <dbReference type="EMBL" id="KAF4675688.1"/>
    </source>
</evidence>
<accession>A0A7J6MVQ7</accession>
<feature type="transmembrane region" description="Helical" evidence="2">
    <location>
        <begin position="241"/>
        <end position="261"/>
    </location>
</feature>
<dbReference type="Proteomes" id="UP000570595">
    <property type="component" value="Unassembled WGS sequence"/>
</dbReference>
<evidence type="ECO:0000256" key="1">
    <source>
        <dbReference type="SAM" id="MobiDB-lite"/>
    </source>
</evidence>
<sequence length="320" mass="34759">MPPPPPLQLKSLSTESLLGPDASDQESSEHEASTGSAIPWSKSRTGSTIGGASANGAENLIETLASLQTAIEENTDLMTTQLRPAARRASVMSPRVQPTAEQQAELLLEKYKERLDAENEIGVTAALIAGFSLSMLTAVDPTIFERPPLLYVYVLLLSFVGGFNMLNVIISSFVYFTGHRILSKTRKGPRDNARDFVAFWDNGTYAFLRRLSRDYFVLSIPMFLIAVGVQLLAVMPLALGATAFIVLFLLGALGFKCSNLLQESMGAKPLRAATVESAQVVVYLVRGLATSWRQTGAAEKEVEDVHGILKSSWSFTKKEA</sequence>
<proteinExistence type="predicted"/>
<name>A0A7J6MVQ7_PEROL</name>
<feature type="transmembrane region" description="Helical" evidence="2">
    <location>
        <begin position="121"/>
        <end position="139"/>
    </location>
</feature>
<dbReference type="AlphaFoldDB" id="A0A7J6MVQ7"/>
<feature type="transmembrane region" description="Helical" evidence="2">
    <location>
        <begin position="215"/>
        <end position="235"/>
    </location>
</feature>
<dbReference type="EMBL" id="JABAHT010000056">
    <property type="protein sequence ID" value="KAF4667303.1"/>
    <property type="molecule type" value="Genomic_DNA"/>
</dbReference>
<evidence type="ECO:0000313" key="6">
    <source>
        <dbReference type="Proteomes" id="UP000572268"/>
    </source>
</evidence>
<dbReference type="OrthoDB" id="10389158at2759"/>
<evidence type="ECO:0000256" key="2">
    <source>
        <dbReference type="SAM" id="Phobius"/>
    </source>
</evidence>
<evidence type="ECO:0000313" key="5">
    <source>
        <dbReference type="Proteomes" id="UP000570595"/>
    </source>
</evidence>
<protein>
    <submittedName>
        <fullName evidence="4">Uncharacterized protein</fullName>
    </submittedName>
</protein>
<feature type="region of interest" description="Disordered" evidence="1">
    <location>
        <begin position="1"/>
        <end position="51"/>
    </location>
</feature>
<gene>
    <name evidence="4" type="ORF">FOL46_000456</name>
    <name evidence="3" type="ORF">FOZ61_008454</name>
</gene>
<keyword evidence="2" id="KW-0472">Membrane</keyword>
<evidence type="ECO:0000313" key="3">
    <source>
        <dbReference type="EMBL" id="KAF4667303.1"/>
    </source>
</evidence>
<feature type="transmembrane region" description="Helical" evidence="2">
    <location>
        <begin position="151"/>
        <end position="176"/>
    </location>
</feature>
<organism evidence="4 6">
    <name type="scientific">Perkinsus olseni</name>
    <name type="common">Perkinsus atlanticus</name>
    <dbReference type="NCBI Taxonomy" id="32597"/>
    <lineage>
        <taxon>Eukaryota</taxon>
        <taxon>Sar</taxon>
        <taxon>Alveolata</taxon>
        <taxon>Perkinsozoa</taxon>
        <taxon>Perkinsea</taxon>
        <taxon>Perkinsida</taxon>
        <taxon>Perkinsidae</taxon>
        <taxon>Perkinsus</taxon>
    </lineage>
</organism>
<comment type="caution">
    <text evidence="4">The sequence shown here is derived from an EMBL/GenBank/DDBJ whole genome shotgun (WGS) entry which is preliminary data.</text>
</comment>